<comment type="similarity">
    <text evidence="8">Belongs to the TatA/E family.</text>
</comment>
<evidence type="ECO:0000313" key="11">
    <source>
        <dbReference type="Proteomes" id="UP001500897"/>
    </source>
</evidence>
<comment type="function">
    <text evidence="8">Part of the twin-arginine translocation (Tat) system that transports large folded proteins containing a characteristic twin-arginine motif in their signal peptide across membranes. TatA could form the protein-conducting channel of the Tat system.</text>
</comment>
<keyword evidence="2 8" id="KW-0813">Transport</keyword>
<comment type="subcellular location">
    <subcellularLocation>
        <location evidence="8">Cell membrane</location>
        <topology evidence="8">Single-pass membrane protein</topology>
    </subcellularLocation>
    <subcellularLocation>
        <location evidence="1">Membrane</location>
        <topology evidence="1">Single-pass membrane protein</topology>
    </subcellularLocation>
</comment>
<keyword evidence="8" id="KW-1003">Cell membrane</keyword>
<accession>A0ABN2WUT7</accession>
<protein>
    <recommendedName>
        <fullName evidence="8">Sec-independent protein translocase protein TatA</fullName>
    </recommendedName>
</protein>
<dbReference type="Pfam" id="PF02416">
    <property type="entry name" value="TatA_B_E"/>
    <property type="match status" value="1"/>
</dbReference>
<evidence type="ECO:0000256" key="7">
    <source>
        <dbReference type="ARBA" id="ARBA00023136"/>
    </source>
</evidence>
<proteinExistence type="inferred from homology"/>
<dbReference type="EMBL" id="BAAANS010000019">
    <property type="protein sequence ID" value="GAA2099604.1"/>
    <property type="molecule type" value="Genomic_DNA"/>
</dbReference>
<evidence type="ECO:0000256" key="9">
    <source>
        <dbReference type="SAM" id="MobiDB-lite"/>
    </source>
</evidence>
<dbReference type="InterPro" id="IPR003369">
    <property type="entry name" value="TatA/B/E"/>
</dbReference>
<dbReference type="InterPro" id="IPR006312">
    <property type="entry name" value="TatA/E"/>
</dbReference>
<comment type="subunit">
    <text evidence="8">The Tat system comprises two distinct complexes: a TatABC complex, containing multiple copies of TatA, TatB and TatC subunits, and a separate TatA complex, containing only TatA subunits. Substrates initially bind to the TatABC complex, which probably triggers association of the separate TatA complex to form the active translocon.</text>
</comment>
<keyword evidence="11" id="KW-1185">Reference proteome</keyword>
<feature type="compositionally biased region" description="Low complexity" evidence="9">
    <location>
        <begin position="57"/>
        <end position="70"/>
    </location>
</feature>
<gene>
    <name evidence="8" type="primary">tatA</name>
    <name evidence="10" type="ORF">GCM10009759_31560</name>
</gene>
<dbReference type="Proteomes" id="UP001500897">
    <property type="component" value="Unassembled WGS sequence"/>
</dbReference>
<evidence type="ECO:0000256" key="2">
    <source>
        <dbReference type="ARBA" id="ARBA00022448"/>
    </source>
</evidence>
<organism evidence="10 11">
    <name type="scientific">Kitasatospora saccharophila</name>
    <dbReference type="NCBI Taxonomy" id="407973"/>
    <lineage>
        <taxon>Bacteria</taxon>
        <taxon>Bacillati</taxon>
        <taxon>Actinomycetota</taxon>
        <taxon>Actinomycetes</taxon>
        <taxon>Kitasatosporales</taxon>
        <taxon>Streptomycetaceae</taxon>
        <taxon>Kitasatospora</taxon>
    </lineage>
</organism>
<evidence type="ECO:0000256" key="4">
    <source>
        <dbReference type="ARBA" id="ARBA00022927"/>
    </source>
</evidence>
<feature type="region of interest" description="Disordered" evidence="9">
    <location>
        <begin position="48"/>
        <end position="90"/>
    </location>
</feature>
<sequence>MRLLSPGSLLLVTVFAVLLFGGKRLPDAARALGRSLRILKSEGKALRREFDSGREGATPASPVAPAARPAAEPDRVVKAAPGASRSDRVA</sequence>
<keyword evidence="5 8" id="KW-1133">Transmembrane helix</keyword>
<dbReference type="Gene3D" id="1.20.5.3310">
    <property type="match status" value="1"/>
</dbReference>
<reference evidence="10 11" key="1">
    <citation type="journal article" date="2019" name="Int. J. Syst. Evol. Microbiol.">
        <title>The Global Catalogue of Microorganisms (GCM) 10K type strain sequencing project: providing services to taxonomists for standard genome sequencing and annotation.</title>
        <authorList>
            <consortium name="The Broad Institute Genomics Platform"/>
            <consortium name="The Broad Institute Genome Sequencing Center for Infectious Disease"/>
            <person name="Wu L."/>
            <person name="Ma J."/>
        </authorList>
    </citation>
    <scope>NUCLEOTIDE SEQUENCE [LARGE SCALE GENOMIC DNA]</scope>
    <source>
        <strain evidence="10 11">JCM 14559</strain>
    </source>
</reference>
<comment type="caution">
    <text evidence="10">The sequence shown here is derived from an EMBL/GenBank/DDBJ whole genome shotgun (WGS) entry which is preliminary data.</text>
</comment>
<dbReference type="RefSeq" id="WP_344552739.1">
    <property type="nucleotide sequence ID" value="NZ_BAAANS010000019.1"/>
</dbReference>
<keyword evidence="6 8" id="KW-0811">Translocation</keyword>
<keyword evidence="7 8" id="KW-0472">Membrane</keyword>
<dbReference type="HAMAP" id="MF_00236">
    <property type="entry name" value="TatA_E"/>
    <property type="match status" value="1"/>
</dbReference>
<name>A0ABN2WUT7_9ACTN</name>
<evidence type="ECO:0000256" key="5">
    <source>
        <dbReference type="ARBA" id="ARBA00022989"/>
    </source>
</evidence>
<keyword evidence="3 8" id="KW-0812">Transmembrane</keyword>
<evidence type="ECO:0000256" key="1">
    <source>
        <dbReference type="ARBA" id="ARBA00004167"/>
    </source>
</evidence>
<keyword evidence="4 8" id="KW-0653">Protein transport</keyword>
<evidence type="ECO:0000256" key="3">
    <source>
        <dbReference type="ARBA" id="ARBA00022692"/>
    </source>
</evidence>
<evidence type="ECO:0000313" key="10">
    <source>
        <dbReference type="EMBL" id="GAA2099604.1"/>
    </source>
</evidence>
<evidence type="ECO:0000256" key="6">
    <source>
        <dbReference type="ARBA" id="ARBA00023010"/>
    </source>
</evidence>
<evidence type="ECO:0000256" key="8">
    <source>
        <dbReference type="HAMAP-Rule" id="MF_00236"/>
    </source>
</evidence>